<dbReference type="EMBL" id="DS232116">
    <property type="protein sequence ID" value="EDS35360.1"/>
    <property type="molecule type" value="Genomic_DNA"/>
</dbReference>
<evidence type="ECO:0000256" key="8">
    <source>
        <dbReference type="ARBA" id="ARBA00023242"/>
    </source>
</evidence>
<keyword evidence="4 9" id="KW-0227">DNA damage</keyword>
<gene>
    <name evidence="12" type="primary">6043616</name>
    <name evidence="11" type="ORF">CpipJ_CPIJ011071</name>
</gene>
<dbReference type="InterPro" id="IPR050454">
    <property type="entry name" value="RTT106/SSRP1_HistChap/FACT"/>
</dbReference>
<keyword evidence="5 9" id="KW-0805">Transcription regulation</keyword>
<dbReference type="GO" id="GO:0035101">
    <property type="term" value="C:FACT complex"/>
    <property type="evidence" value="ECO:0007669"/>
    <property type="project" value="TreeGrafter"/>
</dbReference>
<dbReference type="GO" id="GO:0006260">
    <property type="term" value="P:DNA replication"/>
    <property type="evidence" value="ECO:0007669"/>
    <property type="project" value="UniProtKB-KW"/>
</dbReference>
<dbReference type="CDD" id="cd13231">
    <property type="entry name" value="PH2_SSRP1-like"/>
    <property type="match status" value="1"/>
</dbReference>
<dbReference type="VEuPathDB" id="VectorBase:CPIJ011071"/>
<dbReference type="InterPro" id="IPR011993">
    <property type="entry name" value="PH-like_dom_sf"/>
</dbReference>
<accession>B0WV30</accession>
<keyword evidence="13" id="KW-1185">Reference proteome</keyword>
<evidence type="ECO:0000256" key="4">
    <source>
        <dbReference type="ARBA" id="ARBA00022763"/>
    </source>
</evidence>
<dbReference type="AlphaFoldDB" id="B0WV30"/>
<keyword evidence="2 9" id="KW-0158">Chromosome</keyword>
<keyword evidence="6 9" id="KW-0804">Transcription</keyword>
<evidence type="ECO:0000259" key="10">
    <source>
        <dbReference type="SMART" id="SM01287"/>
    </source>
</evidence>
<name>B0WV30_CULQU</name>
<evidence type="ECO:0000256" key="3">
    <source>
        <dbReference type="ARBA" id="ARBA00022705"/>
    </source>
</evidence>
<sequence length="267" mass="29402">MGKVWRCTTTIWVMVPSQRRRESPTVVPRIRVRIRKLSFLDDLPRGPDGRVGPDGMTLSALVTSRFFRHVATCRVFLPPDVVRRVSPTDVRSGWVVAQQQISKTPDRVPGQLACWVAQRLTVLGGGGGGKELSGPVYEVLGKIMKVINNRKLTGTGTFIGHSGTPAVGCSYKAAAGYIYPLERGFIYVHKPRVHIRFEEIASVNFARSGGSTSSFDFEIELKTGNIYAFSSISKEIPHPLSCTIHDCVVTEASDPMAGRGRWQQSDT</sequence>
<evidence type="ECO:0000313" key="13">
    <source>
        <dbReference type="Proteomes" id="UP000002320"/>
    </source>
</evidence>
<dbReference type="PANTHER" id="PTHR45849">
    <property type="entry name" value="FACT COMPLEX SUBUNIT SSRP1"/>
    <property type="match status" value="1"/>
</dbReference>
<dbReference type="HOGENOM" id="CLU_1042995_0_0_1"/>
<dbReference type="eggNOG" id="KOG0526">
    <property type="taxonomic scope" value="Eukaryota"/>
</dbReference>
<dbReference type="Proteomes" id="UP000002320">
    <property type="component" value="Unassembled WGS sequence"/>
</dbReference>
<comment type="function">
    <text evidence="9">Component of the FACT complex, a general chromatin factor that acts to reorganize nucleosomes. The FACT complex is involved in multiple processes that require DNA as a template such as mRNA elongation, DNA replication and DNA repair. During transcription elongation the FACT complex acts as a histone chaperone that both destabilizes and restores nucleosomal structure. It facilitates the passage of RNA polymerase II and transcription by promoting the dissociation of one histone H2A-H2B dimer from the nucleosome, then subsequently promotes the reestablishment of the nucleosome following the passage of RNA polymerase II.</text>
</comment>
<dbReference type="SMART" id="SM01287">
    <property type="entry name" value="Rtt106"/>
    <property type="match status" value="1"/>
</dbReference>
<dbReference type="GO" id="GO:0042393">
    <property type="term" value="F:histone binding"/>
    <property type="evidence" value="ECO:0007669"/>
    <property type="project" value="TreeGrafter"/>
</dbReference>
<reference evidence="12" key="2">
    <citation type="submission" date="2021-02" db="UniProtKB">
        <authorList>
            <consortium name="EnsemblMetazoa"/>
        </authorList>
    </citation>
    <scope>IDENTIFICATION</scope>
    <source>
        <strain evidence="12">JHB</strain>
    </source>
</reference>
<evidence type="ECO:0000256" key="5">
    <source>
        <dbReference type="ARBA" id="ARBA00023015"/>
    </source>
</evidence>
<dbReference type="GO" id="GO:0006281">
    <property type="term" value="P:DNA repair"/>
    <property type="evidence" value="ECO:0007669"/>
    <property type="project" value="UniProtKB-KW"/>
</dbReference>
<dbReference type="GO" id="GO:0003677">
    <property type="term" value="F:DNA binding"/>
    <property type="evidence" value="ECO:0007669"/>
    <property type="project" value="InterPro"/>
</dbReference>
<evidence type="ECO:0000256" key="7">
    <source>
        <dbReference type="ARBA" id="ARBA00023204"/>
    </source>
</evidence>
<dbReference type="InterPro" id="IPR000969">
    <property type="entry name" value="SSRP1/POB3"/>
</dbReference>
<evidence type="ECO:0000256" key="2">
    <source>
        <dbReference type="ARBA" id="ARBA00022454"/>
    </source>
</evidence>
<keyword evidence="3 9" id="KW-0235">DNA replication</keyword>
<comment type="subcellular location">
    <subcellularLocation>
        <location evidence="9">Nucleus</location>
    </subcellularLocation>
    <subcellularLocation>
        <location evidence="9">Chromosome</location>
    </subcellularLocation>
</comment>
<dbReference type="EnsemblMetazoa" id="CPIJ011071-RA">
    <property type="protein sequence ID" value="CPIJ011071-PA"/>
    <property type="gene ID" value="CPIJ011071"/>
</dbReference>
<dbReference type="InParanoid" id="B0WV30"/>
<evidence type="ECO:0000256" key="1">
    <source>
        <dbReference type="ARBA" id="ARBA00010060"/>
    </source>
</evidence>
<dbReference type="GO" id="GO:1902275">
    <property type="term" value="P:regulation of chromatin organization"/>
    <property type="evidence" value="ECO:0007669"/>
    <property type="project" value="TreeGrafter"/>
</dbReference>
<organism>
    <name type="scientific">Culex quinquefasciatus</name>
    <name type="common">Southern house mosquito</name>
    <name type="synonym">Culex pungens</name>
    <dbReference type="NCBI Taxonomy" id="7176"/>
    <lineage>
        <taxon>Eukaryota</taxon>
        <taxon>Metazoa</taxon>
        <taxon>Ecdysozoa</taxon>
        <taxon>Arthropoda</taxon>
        <taxon>Hexapoda</taxon>
        <taxon>Insecta</taxon>
        <taxon>Pterygota</taxon>
        <taxon>Neoptera</taxon>
        <taxon>Endopterygota</taxon>
        <taxon>Diptera</taxon>
        <taxon>Nematocera</taxon>
        <taxon>Culicoidea</taxon>
        <taxon>Culicidae</taxon>
        <taxon>Culicinae</taxon>
        <taxon>Culicini</taxon>
        <taxon>Culex</taxon>
        <taxon>Culex</taxon>
    </lineage>
</organism>
<comment type="similarity">
    <text evidence="1 9">Belongs to the SSRP1 family.</text>
</comment>
<keyword evidence="7 9" id="KW-0234">DNA repair</keyword>
<dbReference type="KEGG" id="cqu:CpipJ_CPIJ011071"/>
<proteinExistence type="inferred from homology"/>
<evidence type="ECO:0000313" key="11">
    <source>
        <dbReference type="EMBL" id="EDS35360.1"/>
    </source>
</evidence>
<protein>
    <recommendedName>
        <fullName evidence="9">FACT complex subunit SSRP1</fullName>
    </recommendedName>
</protein>
<dbReference type="VEuPathDB" id="VectorBase:CQUJHB014545"/>
<keyword evidence="8 9" id="KW-0539">Nucleus</keyword>
<evidence type="ECO:0000256" key="9">
    <source>
        <dbReference type="RuleBase" id="RU364013"/>
    </source>
</evidence>
<dbReference type="PRINTS" id="PR00887">
    <property type="entry name" value="SSRCOGNITION"/>
</dbReference>
<dbReference type="STRING" id="7176.B0WV30"/>
<evidence type="ECO:0000256" key="6">
    <source>
        <dbReference type="ARBA" id="ARBA00023163"/>
    </source>
</evidence>
<reference evidence="11" key="1">
    <citation type="submission" date="2007-03" db="EMBL/GenBank/DDBJ databases">
        <title>Annotation of Culex pipiens quinquefasciatus.</title>
        <authorList>
            <consortium name="The Broad Institute Genome Sequencing Platform"/>
            <person name="Atkinson P.W."/>
            <person name="Hemingway J."/>
            <person name="Christensen B.M."/>
            <person name="Higgs S."/>
            <person name="Kodira C."/>
            <person name="Hannick L."/>
            <person name="Megy K."/>
            <person name="O'Leary S."/>
            <person name="Pearson M."/>
            <person name="Haas B.J."/>
            <person name="Mauceli E."/>
            <person name="Wortman J.R."/>
            <person name="Lee N.H."/>
            <person name="Guigo R."/>
            <person name="Stanke M."/>
            <person name="Alvarado L."/>
            <person name="Amedeo P."/>
            <person name="Antoine C.H."/>
            <person name="Arensburger P."/>
            <person name="Bidwell S.L."/>
            <person name="Crawford M."/>
            <person name="Camaro F."/>
            <person name="Devon K."/>
            <person name="Engels R."/>
            <person name="Hammond M."/>
            <person name="Howarth C."/>
            <person name="Koehrsen M."/>
            <person name="Lawson D."/>
            <person name="Montgomery P."/>
            <person name="Nene V."/>
            <person name="Nusbaum C."/>
            <person name="Puiu D."/>
            <person name="Romero-Severson J."/>
            <person name="Severson D.W."/>
            <person name="Shumway M."/>
            <person name="Sisk P."/>
            <person name="Stolte C."/>
            <person name="Zeng Q."/>
            <person name="Eisenstadt E."/>
            <person name="Fraser-Liggett C."/>
            <person name="Strausberg R."/>
            <person name="Galagan J."/>
            <person name="Birren B."/>
            <person name="Collins F.H."/>
        </authorList>
    </citation>
    <scope>NUCLEOTIDE SEQUENCE [LARGE SCALE GENOMIC DNA]</scope>
    <source>
        <strain evidence="11">JHB</strain>
    </source>
</reference>
<dbReference type="SUPFAM" id="SSF50729">
    <property type="entry name" value="PH domain-like"/>
    <property type="match status" value="1"/>
</dbReference>
<feature type="domain" description="Histone chaperone RTT106/FACT complex subunit SPT16-like middle" evidence="10">
    <location>
        <begin position="164"/>
        <end position="254"/>
    </location>
</feature>
<dbReference type="PANTHER" id="PTHR45849:SF1">
    <property type="entry name" value="FACT COMPLEX SUBUNIT SSRP1"/>
    <property type="match status" value="1"/>
</dbReference>
<dbReference type="OrthoDB" id="498543at2759"/>
<dbReference type="Gene3D" id="2.30.29.30">
    <property type="entry name" value="Pleckstrin-homology domain (PH domain)/Phosphotyrosine-binding domain (PTB)"/>
    <property type="match status" value="1"/>
</dbReference>
<evidence type="ECO:0000313" key="12">
    <source>
        <dbReference type="EnsemblMetazoa" id="CPIJ011071-PA"/>
    </source>
</evidence>
<dbReference type="GO" id="GO:0031491">
    <property type="term" value="F:nucleosome binding"/>
    <property type="evidence" value="ECO:0007669"/>
    <property type="project" value="TreeGrafter"/>
</dbReference>
<dbReference type="Pfam" id="PF08512">
    <property type="entry name" value="Rttp106-like_middle"/>
    <property type="match status" value="1"/>
</dbReference>
<dbReference type="InterPro" id="IPR013719">
    <property type="entry name" value="RTT106/SPT16-like_middle_dom"/>
</dbReference>